<dbReference type="FunFam" id="3.30.420.10:FF:000032">
    <property type="entry name" value="Retrovirus-related Pol polyprotein from transposon 297-like Protein"/>
    <property type="match status" value="1"/>
</dbReference>
<dbReference type="Proteomes" id="UP000326396">
    <property type="component" value="Linkage Group LG13"/>
</dbReference>
<evidence type="ECO:0000259" key="11">
    <source>
        <dbReference type="PROSITE" id="PS50994"/>
    </source>
</evidence>
<evidence type="ECO:0000313" key="12">
    <source>
        <dbReference type="EMBL" id="KAD6119204.1"/>
    </source>
</evidence>
<reference evidence="12 13" key="1">
    <citation type="submission" date="2019-05" db="EMBL/GenBank/DDBJ databases">
        <title>Mikania micrantha, genome provides insights into the molecular mechanism of rapid growth.</title>
        <authorList>
            <person name="Liu B."/>
        </authorList>
    </citation>
    <scope>NUCLEOTIDE SEQUENCE [LARGE SCALE GENOMIC DNA]</scope>
    <source>
        <strain evidence="12">NLD-2019</strain>
        <tissue evidence="12">Leaf</tissue>
    </source>
</reference>
<evidence type="ECO:0000256" key="7">
    <source>
        <dbReference type="ARBA" id="ARBA00022918"/>
    </source>
</evidence>
<dbReference type="Gene3D" id="3.30.420.10">
    <property type="entry name" value="Ribonuclease H-like superfamily/Ribonuclease H"/>
    <property type="match status" value="1"/>
</dbReference>
<dbReference type="GO" id="GO:0003677">
    <property type="term" value="F:DNA binding"/>
    <property type="evidence" value="ECO:0007669"/>
    <property type="project" value="UniProtKB-KW"/>
</dbReference>
<name>A0A5N6PCQ0_9ASTR</name>
<keyword evidence="5" id="KW-0460">Magnesium</keyword>
<keyword evidence="1" id="KW-0645">Protease</keyword>
<dbReference type="InterPro" id="IPR056924">
    <property type="entry name" value="SH3_Tf2-1"/>
</dbReference>
<dbReference type="Pfam" id="PF24626">
    <property type="entry name" value="SH3_Tf2-1"/>
    <property type="match status" value="1"/>
</dbReference>
<dbReference type="SUPFAM" id="SSF53098">
    <property type="entry name" value="Ribonuclease H-like"/>
    <property type="match status" value="1"/>
</dbReference>
<evidence type="ECO:0000256" key="9">
    <source>
        <dbReference type="ARBA" id="ARBA00023125"/>
    </source>
</evidence>
<dbReference type="OrthoDB" id="1224824at2759"/>
<keyword evidence="2" id="KW-0479">Metal-binding</keyword>
<keyword evidence="8" id="KW-0548">Nucleotidyltransferase</keyword>
<dbReference type="CDD" id="cd09274">
    <property type="entry name" value="RNase_HI_RT_Ty3"/>
    <property type="match status" value="1"/>
</dbReference>
<gene>
    <name evidence="12" type="ORF">E3N88_10475</name>
</gene>
<comment type="caution">
    <text evidence="12">The sequence shown here is derived from an EMBL/GenBank/DDBJ whole genome shotgun (WGS) entry which is preliminary data.</text>
</comment>
<dbReference type="GO" id="GO:0015074">
    <property type="term" value="P:DNA integration"/>
    <property type="evidence" value="ECO:0007669"/>
    <property type="project" value="UniProtKB-KW"/>
</dbReference>
<dbReference type="InterPro" id="IPR001584">
    <property type="entry name" value="Integrase_cat-core"/>
</dbReference>
<evidence type="ECO:0000256" key="2">
    <source>
        <dbReference type="ARBA" id="ARBA00022723"/>
    </source>
</evidence>
<keyword evidence="3" id="KW-0064">Aspartyl protease</keyword>
<dbReference type="SUPFAM" id="SSF56672">
    <property type="entry name" value="DNA/RNA polymerases"/>
    <property type="match status" value="1"/>
</dbReference>
<organism evidence="12 13">
    <name type="scientific">Mikania micrantha</name>
    <name type="common">bitter vine</name>
    <dbReference type="NCBI Taxonomy" id="192012"/>
    <lineage>
        <taxon>Eukaryota</taxon>
        <taxon>Viridiplantae</taxon>
        <taxon>Streptophyta</taxon>
        <taxon>Embryophyta</taxon>
        <taxon>Tracheophyta</taxon>
        <taxon>Spermatophyta</taxon>
        <taxon>Magnoliopsida</taxon>
        <taxon>eudicotyledons</taxon>
        <taxon>Gunneridae</taxon>
        <taxon>Pentapetalae</taxon>
        <taxon>asterids</taxon>
        <taxon>campanulids</taxon>
        <taxon>Asterales</taxon>
        <taxon>Asteraceae</taxon>
        <taxon>Asteroideae</taxon>
        <taxon>Heliantheae alliance</taxon>
        <taxon>Eupatorieae</taxon>
        <taxon>Mikania</taxon>
    </lineage>
</organism>
<dbReference type="GO" id="GO:0003964">
    <property type="term" value="F:RNA-directed DNA polymerase activity"/>
    <property type="evidence" value="ECO:0007669"/>
    <property type="project" value="UniProtKB-KW"/>
</dbReference>
<dbReference type="Gene3D" id="1.10.340.70">
    <property type="match status" value="1"/>
</dbReference>
<keyword evidence="4" id="KW-0378">Hydrolase</keyword>
<keyword evidence="8" id="KW-0239">DNA-directed DNA polymerase</keyword>
<evidence type="ECO:0000256" key="10">
    <source>
        <dbReference type="ARBA" id="ARBA00023172"/>
    </source>
</evidence>
<dbReference type="Gene3D" id="3.30.70.270">
    <property type="match status" value="1"/>
</dbReference>
<dbReference type="InterPro" id="IPR036397">
    <property type="entry name" value="RNaseH_sf"/>
</dbReference>
<dbReference type="EMBL" id="SZYD01000005">
    <property type="protein sequence ID" value="KAD6119204.1"/>
    <property type="molecule type" value="Genomic_DNA"/>
</dbReference>
<dbReference type="InterPro" id="IPR041588">
    <property type="entry name" value="Integrase_H2C2"/>
</dbReference>
<evidence type="ECO:0000256" key="4">
    <source>
        <dbReference type="ARBA" id="ARBA00022801"/>
    </source>
</evidence>
<dbReference type="InterPro" id="IPR012337">
    <property type="entry name" value="RNaseH-like_sf"/>
</dbReference>
<dbReference type="Pfam" id="PF17919">
    <property type="entry name" value="RT_RNaseH_2"/>
    <property type="match status" value="1"/>
</dbReference>
<protein>
    <recommendedName>
        <fullName evidence="11">Integrase catalytic domain-containing protein</fullName>
    </recommendedName>
</protein>
<dbReference type="AlphaFoldDB" id="A0A5N6PCQ0"/>
<dbReference type="InterPro" id="IPR041577">
    <property type="entry name" value="RT_RNaseH_2"/>
</dbReference>
<dbReference type="Pfam" id="PF17921">
    <property type="entry name" value="Integrase_H2C2"/>
    <property type="match status" value="1"/>
</dbReference>
<dbReference type="FunFam" id="3.30.70.270:FF:000020">
    <property type="entry name" value="Transposon Tf2-6 polyprotein-like Protein"/>
    <property type="match status" value="1"/>
</dbReference>
<dbReference type="InterPro" id="IPR016197">
    <property type="entry name" value="Chromo-like_dom_sf"/>
</dbReference>
<dbReference type="InterPro" id="IPR043502">
    <property type="entry name" value="DNA/RNA_pol_sf"/>
</dbReference>
<keyword evidence="9" id="KW-0238">DNA-binding</keyword>
<dbReference type="GO" id="GO:0004190">
    <property type="term" value="F:aspartic-type endopeptidase activity"/>
    <property type="evidence" value="ECO:0007669"/>
    <property type="project" value="UniProtKB-KW"/>
</dbReference>
<dbReference type="GO" id="GO:0003887">
    <property type="term" value="F:DNA-directed DNA polymerase activity"/>
    <property type="evidence" value="ECO:0007669"/>
    <property type="project" value="UniProtKB-KW"/>
</dbReference>
<sequence>MKWNPPKTPTEVRSFLGLAGYYRRFIQDFSRIATPLTKLTRKEVKYDWGPTQVQAFEELKKRLTEAPILTLPNGNEDMVVYSDASYLGLGCVLMQRGNVIAYASRQLKNHEANYPTHDLELAAVKDLNMRQRRWLELLKDYDCEILYHPGKANVVADALSRKTEHPAIRVKSYSLVITPDFLNELKDAQKEGLKEENVGFERIFGQVKNLEENEFGVKIRFGRMWVPRNGDIRSRILDEAHKSRYSIHPGATKMYQDLRKDYWWPGMKFNVMQYVNKCLTCAQVKAEHQKPYGYVQPLEVPEWKWEHITMDFITKLPLTAKRHDTIWVIVDRLTKSAHFLPIRETYTSEKLSELFVKEIITRHGVPVSIVSDRDTRFVSRFWKQFHESMGTRLNISTAYHPQTDGQSERTIQTLEDMLRACIIDFGGSWDDHLPLVEFSYNNSYHASIGMPPYEALYGRRCRTPVCWGGLVRARMKAAQDRQKSYADKRRRPIEFEVGDQVLLKFSPWKGVIRFRKRGKLSPRFIGPFRIMARVGKVAYRLDLPDELSGIHPTFHVSHLRKCLAYVPLNDIEVDEKLNYIEEPVEIVDTKEKQLRNKTIRQVKVQWKHRKGSEATWETEDEIKRLYPHLFETHRLRSRRKWGLEIPAAVGQNLSTAVRICYDYDGLNVLSHVMYD</sequence>
<dbReference type="PROSITE" id="PS50994">
    <property type="entry name" value="INTEGRASE"/>
    <property type="match status" value="1"/>
</dbReference>
<dbReference type="InterPro" id="IPR043128">
    <property type="entry name" value="Rev_trsase/Diguanyl_cyclase"/>
</dbReference>
<dbReference type="PANTHER" id="PTHR37984:SF15">
    <property type="entry name" value="INTEGRASE CATALYTIC DOMAIN-CONTAINING PROTEIN"/>
    <property type="match status" value="1"/>
</dbReference>
<dbReference type="GO" id="GO:0006310">
    <property type="term" value="P:DNA recombination"/>
    <property type="evidence" value="ECO:0007669"/>
    <property type="project" value="UniProtKB-KW"/>
</dbReference>
<evidence type="ECO:0000256" key="1">
    <source>
        <dbReference type="ARBA" id="ARBA00022670"/>
    </source>
</evidence>
<dbReference type="PANTHER" id="PTHR37984">
    <property type="entry name" value="PROTEIN CBG26694"/>
    <property type="match status" value="1"/>
</dbReference>
<dbReference type="SUPFAM" id="SSF54160">
    <property type="entry name" value="Chromo domain-like"/>
    <property type="match status" value="1"/>
</dbReference>
<keyword evidence="8" id="KW-0808">Transferase</keyword>
<evidence type="ECO:0000313" key="13">
    <source>
        <dbReference type="Proteomes" id="UP000326396"/>
    </source>
</evidence>
<evidence type="ECO:0000256" key="5">
    <source>
        <dbReference type="ARBA" id="ARBA00022842"/>
    </source>
</evidence>
<evidence type="ECO:0000256" key="3">
    <source>
        <dbReference type="ARBA" id="ARBA00022750"/>
    </source>
</evidence>
<dbReference type="GO" id="GO:0006508">
    <property type="term" value="P:proteolysis"/>
    <property type="evidence" value="ECO:0007669"/>
    <property type="project" value="UniProtKB-KW"/>
</dbReference>
<dbReference type="GO" id="GO:0046872">
    <property type="term" value="F:metal ion binding"/>
    <property type="evidence" value="ECO:0007669"/>
    <property type="project" value="UniProtKB-KW"/>
</dbReference>
<evidence type="ECO:0000256" key="8">
    <source>
        <dbReference type="ARBA" id="ARBA00022932"/>
    </source>
</evidence>
<keyword evidence="7" id="KW-0695">RNA-directed DNA polymerase</keyword>
<dbReference type="InterPro" id="IPR050951">
    <property type="entry name" value="Retrovirus_Pol_polyprotein"/>
</dbReference>
<keyword evidence="6" id="KW-0229">DNA integration</keyword>
<proteinExistence type="predicted"/>
<accession>A0A5N6PCQ0</accession>
<keyword evidence="10" id="KW-0233">DNA recombination</keyword>
<evidence type="ECO:0000256" key="6">
    <source>
        <dbReference type="ARBA" id="ARBA00022908"/>
    </source>
</evidence>
<feature type="domain" description="Integrase catalytic" evidence="11">
    <location>
        <begin position="297"/>
        <end position="460"/>
    </location>
</feature>
<keyword evidence="13" id="KW-1185">Reference proteome</keyword>